<gene>
    <name evidence="1" type="primary">ORF39184</name>
</gene>
<evidence type="ECO:0000313" key="1">
    <source>
        <dbReference type="EMBL" id="CEK60366.1"/>
    </source>
</evidence>
<reference evidence="1" key="1">
    <citation type="submission" date="2014-12" db="EMBL/GenBank/DDBJ databases">
        <title>Insight into the proteome of Arion vulgaris.</title>
        <authorList>
            <person name="Aradska J."/>
            <person name="Bulat T."/>
            <person name="Smidak R."/>
            <person name="Sarate P."/>
            <person name="Gangsoo J."/>
            <person name="Sialana F."/>
            <person name="Bilban M."/>
            <person name="Lubec G."/>
        </authorList>
    </citation>
    <scope>NUCLEOTIDE SEQUENCE</scope>
    <source>
        <tissue evidence="1">Skin</tissue>
    </source>
</reference>
<proteinExistence type="predicted"/>
<dbReference type="EMBL" id="HACG01013501">
    <property type="protein sequence ID" value="CEK60366.1"/>
    <property type="molecule type" value="Transcribed_RNA"/>
</dbReference>
<name>A0A0B6YXD5_9EUPU</name>
<feature type="non-terminal residue" evidence="1">
    <location>
        <position position="1"/>
    </location>
</feature>
<protein>
    <submittedName>
        <fullName evidence="1">Uncharacterized protein</fullName>
    </submittedName>
</protein>
<sequence length="52" mass="5950">ERQILGSYSVGIYLSDEEDSFVYNCLTNFVKVLLCLGYLRCEVLEEKIVVSV</sequence>
<accession>A0A0B6YXD5</accession>
<dbReference type="AlphaFoldDB" id="A0A0B6YXD5"/>
<organism evidence="1">
    <name type="scientific">Arion vulgaris</name>
    <dbReference type="NCBI Taxonomy" id="1028688"/>
    <lineage>
        <taxon>Eukaryota</taxon>
        <taxon>Metazoa</taxon>
        <taxon>Spiralia</taxon>
        <taxon>Lophotrochozoa</taxon>
        <taxon>Mollusca</taxon>
        <taxon>Gastropoda</taxon>
        <taxon>Heterobranchia</taxon>
        <taxon>Euthyneura</taxon>
        <taxon>Panpulmonata</taxon>
        <taxon>Eupulmonata</taxon>
        <taxon>Stylommatophora</taxon>
        <taxon>Helicina</taxon>
        <taxon>Arionoidea</taxon>
        <taxon>Arionidae</taxon>
        <taxon>Arion</taxon>
    </lineage>
</organism>